<dbReference type="Proteomes" id="UP000317429">
    <property type="component" value="Chromosome"/>
</dbReference>
<accession>A0A518DGL8</accession>
<dbReference type="SUPFAM" id="SSF53720">
    <property type="entry name" value="ALDH-like"/>
    <property type="match status" value="1"/>
</dbReference>
<dbReference type="InterPro" id="IPR016162">
    <property type="entry name" value="Ald_DH_N"/>
</dbReference>
<dbReference type="EMBL" id="CP036291">
    <property type="protein sequence ID" value="QDU90615.1"/>
    <property type="molecule type" value="Genomic_DNA"/>
</dbReference>
<name>A0A518DGL8_9BACT</name>
<reference evidence="4 5" key="1">
    <citation type="submission" date="2019-02" db="EMBL/GenBank/DDBJ databases">
        <title>Deep-cultivation of Planctomycetes and their phenomic and genomic characterization uncovers novel biology.</title>
        <authorList>
            <person name="Wiegand S."/>
            <person name="Jogler M."/>
            <person name="Boedeker C."/>
            <person name="Pinto D."/>
            <person name="Vollmers J."/>
            <person name="Rivas-Marin E."/>
            <person name="Kohn T."/>
            <person name="Peeters S.H."/>
            <person name="Heuer A."/>
            <person name="Rast P."/>
            <person name="Oberbeckmann S."/>
            <person name="Bunk B."/>
            <person name="Jeske O."/>
            <person name="Meyerdierks A."/>
            <person name="Storesund J.E."/>
            <person name="Kallscheuer N."/>
            <person name="Luecker S."/>
            <person name="Lage O.M."/>
            <person name="Pohl T."/>
            <person name="Merkel B.J."/>
            <person name="Hornburger P."/>
            <person name="Mueller R.-W."/>
            <person name="Bruemmer F."/>
            <person name="Labrenz M."/>
            <person name="Spormann A.M."/>
            <person name="Op den Camp H."/>
            <person name="Overmann J."/>
            <person name="Amann R."/>
            <person name="Jetten M.S.M."/>
            <person name="Mascher T."/>
            <person name="Medema M.H."/>
            <person name="Devos D.P."/>
            <person name="Kaster A.-K."/>
            <person name="Ovreas L."/>
            <person name="Rohde M."/>
            <person name="Galperin M.Y."/>
            <person name="Jogler C."/>
        </authorList>
    </citation>
    <scope>NUCLEOTIDE SEQUENCE [LARGE SCALE GENOMIC DNA]</scope>
    <source>
        <strain evidence="4 5">Pla175</strain>
    </source>
</reference>
<dbReference type="AlphaFoldDB" id="A0A518DGL8"/>
<dbReference type="Pfam" id="PF00171">
    <property type="entry name" value="Aldedh"/>
    <property type="match status" value="1"/>
</dbReference>
<dbReference type="PANTHER" id="PTHR42804">
    <property type="entry name" value="ALDEHYDE DEHYDROGENASE"/>
    <property type="match status" value="1"/>
</dbReference>
<keyword evidence="2 4" id="KW-0560">Oxidoreductase</keyword>
<dbReference type="GO" id="GO:0004029">
    <property type="term" value="F:aldehyde dehydrogenase (NAD+) activity"/>
    <property type="evidence" value="ECO:0007669"/>
    <property type="project" value="UniProtKB-EC"/>
</dbReference>
<dbReference type="RefSeq" id="WP_145289472.1">
    <property type="nucleotide sequence ID" value="NZ_CP036291.1"/>
</dbReference>
<dbReference type="InterPro" id="IPR015590">
    <property type="entry name" value="Aldehyde_DH_dom"/>
</dbReference>
<dbReference type="InterPro" id="IPR016161">
    <property type="entry name" value="Ald_DH/histidinol_DH"/>
</dbReference>
<sequence length="503" mass="53061">MTRHTSSRAAAASVRPIAAPNVATALAAARSAQTTWADTPLPKRLATLRGLRRLIAADPMPWAEELAAGGLRTVAEGLATEVIPLLDACRFAQRVAPALLREQRLSTAGRPFWCRGVSVRVRREPLGVVLLIGPGNYPLFLLGVQVVHAIAAGNAVLVKPPPGGEAPALRLVASLREAGVHPCVVQLLDADPSSAQQAIELGVDKIVLTGGVKTGRRVLHGAAETLTPTTMELSGCDAAWVLGSADLERAARCLAFGLTLNSGATCIAPRRVYVDERHADALCDKLLRQLAGAEACIVPEANRAEAHRLIGQALDAGATLLSPKTGYDPSRGAFPPVVLRVDRGPVELQRSDLFAPVMTVAPVVSEQELLAETRRCPYGLGVSIFGDEHDALRLARQAPAGCVTINDIIAPTADPRVPFSGWGQSGFGVTRGSAGLLEMTRLKAVVARRGAWLPHLDPPRPGLAKLLAGFLTYSHAGTMAGRWRGLRDVAGALREKPSSTDEP</sequence>
<dbReference type="Gene3D" id="3.40.605.10">
    <property type="entry name" value="Aldehyde Dehydrogenase, Chain A, domain 1"/>
    <property type="match status" value="1"/>
</dbReference>
<protein>
    <submittedName>
        <fullName evidence="4">Aldehyde dehydrogenase</fullName>
        <ecNumber evidence="4">1.2.1.3</ecNumber>
    </submittedName>
</protein>
<dbReference type="KEGG" id="pnd:Pla175_40240"/>
<evidence type="ECO:0000259" key="3">
    <source>
        <dbReference type="Pfam" id="PF00171"/>
    </source>
</evidence>
<dbReference type="EC" id="1.2.1.3" evidence="4"/>
<evidence type="ECO:0000313" key="4">
    <source>
        <dbReference type="EMBL" id="QDU90615.1"/>
    </source>
</evidence>
<feature type="domain" description="Aldehyde dehydrogenase" evidence="3">
    <location>
        <begin position="10"/>
        <end position="445"/>
    </location>
</feature>
<dbReference type="InterPro" id="IPR016163">
    <property type="entry name" value="Ald_DH_C"/>
</dbReference>
<dbReference type="OrthoDB" id="9812625at2"/>
<dbReference type="Gene3D" id="3.40.309.10">
    <property type="entry name" value="Aldehyde Dehydrogenase, Chain A, domain 2"/>
    <property type="match status" value="1"/>
</dbReference>
<organism evidence="4 5">
    <name type="scientific">Pirellulimonas nuda</name>
    <dbReference type="NCBI Taxonomy" id="2528009"/>
    <lineage>
        <taxon>Bacteria</taxon>
        <taxon>Pseudomonadati</taxon>
        <taxon>Planctomycetota</taxon>
        <taxon>Planctomycetia</taxon>
        <taxon>Pirellulales</taxon>
        <taxon>Lacipirellulaceae</taxon>
        <taxon>Pirellulimonas</taxon>
    </lineage>
</organism>
<gene>
    <name evidence="4" type="primary">alkH</name>
    <name evidence="4" type="ORF">Pla175_40240</name>
</gene>
<evidence type="ECO:0000256" key="1">
    <source>
        <dbReference type="ARBA" id="ARBA00009986"/>
    </source>
</evidence>
<proteinExistence type="inferred from homology"/>
<comment type="similarity">
    <text evidence="1">Belongs to the aldehyde dehydrogenase family.</text>
</comment>
<evidence type="ECO:0000256" key="2">
    <source>
        <dbReference type="ARBA" id="ARBA00023002"/>
    </source>
</evidence>
<evidence type="ECO:0000313" key="5">
    <source>
        <dbReference type="Proteomes" id="UP000317429"/>
    </source>
</evidence>
<dbReference type="PANTHER" id="PTHR42804:SF1">
    <property type="entry name" value="ALDEHYDE DEHYDROGENASE-RELATED"/>
    <property type="match status" value="1"/>
</dbReference>
<keyword evidence="5" id="KW-1185">Reference proteome</keyword>